<evidence type="ECO:0000313" key="1">
    <source>
        <dbReference type="EMBL" id="CAJ2507385.1"/>
    </source>
</evidence>
<organism evidence="1 2">
    <name type="scientific">Anthostomella pinea</name>
    <dbReference type="NCBI Taxonomy" id="933095"/>
    <lineage>
        <taxon>Eukaryota</taxon>
        <taxon>Fungi</taxon>
        <taxon>Dikarya</taxon>
        <taxon>Ascomycota</taxon>
        <taxon>Pezizomycotina</taxon>
        <taxon>Sordariomycetes</taxon>
        <taxon>Xylariomycetidae</taxon>
        <taxon>Xylariales</taxon>
        <taxon>Xylariaceae</taxon>
        <taxon>Anthostomella</taxon>
    </lineage>
</organism>
<comment type="caution">
    <text evidence="1">The sequence shown here is derived from an EMBL/GenBank/DDBJ whole genome shotgun (WGS) entry which is preliminary data.</text>
</comment>
<name>A0AAI8VLZ9_9PEZI</name>
<accession>A0AAI8VLZ9</accession>
<reference evidence="1" key="1">
    <citation type="submission" date="2023-10" db="EMBL/GenBank/DDBJ databases">
        <authorList>
            <person name="Hackl T."/>
        </authorList>
    </citation>
    <scope>NUCLEOTIDE SEQUENCE</scope>
</reference>
<evidence type="ECO:0000313" key="2">
    <source>
        <dbReference type="Proteomes" id="UP001295740"/>
    </source>
</evidence>
<gene>
    <name evidence="1" type="ORF">KHLLAP_LOCUS7853</name>
</gene>
<sequence length="184" mass="20118">MPRSTHYRSSRSTAVNTPCNTGRTVIAGNGGANPVYDDMLQDAENLQSLLEEAEQGLSRIRTGITGLVVSGAAMDSSVLDLPQASIACLLLAIITLQLDMRDQIREQEAASDCPAIELFHNISSRLDNIERYILLTADASYDLEENTNLLLADPSDERQRTEFEELVGEFTIYVPGIMPSTPSL</sequence>
<dbReference type="AlphaFoldDB" id="A0AAI8VLZ9"/>
<dbReference type="EMBL" id="CAUWAG010000010">
    <property type="protein sequence ID" value="CAJ2507385.1"/>
    <property type="molecule type" value="Genomic_DNA"/>
</dbReference>
<protein>
    <submittedName>
        <fullName evidence="1">Uu.00g085710.m01.CDS01</fullName>
    </submittedName>
</protein>
<proteinExistence type="predicted"/>
<keyword evidence="2" id="KW-1185">Reference proteome</keyword>
<dbReference type="Proteomes" id="UP001295740">
    <property type="component" value="Unassembled WGS sequence"/>
</dbReference>